<dbReference type="InterPro" id="IPR036192">
    <property type="entry name" value="Cell_div_ZapA-like_sf"/>
</dbReference>
<name>A0A124FX82_9BACT</name>
<dbReference type="AlphaFoldDB" id="A0A124FX82"/>
<dbReference type="EMBL" id="LGGN01000156">
    <property type="protein sequence ID" value="KUK77185.1"/>
    <property type="molecule type" value="Genomic_DNA"/>
</dbReference>
<proteinExistence type="predicted"/>
<organism evidence="1 2">
    <name type="scientific">Proteiniphilum acetatigenes</name>
    <dbReference type="NCBI Taxonomy" id="294710"/>
    <lineage>
        <taxon>Bacteria</taxon>
        <taxon>Pseudomonadati</taxon>
        <taxon>Bacteroidota</taxon>
        <taxon>Bacteroidia</taxon>
        <taxon>Bacteroidales</taxon>
        <taxon>Dysgonomonadaceae</taxon>
        <taxon>Proteiniphilum</taxon>
    </lineage>
</organism>
<dbReference type="InterPro" id="IPR007838">
    <property type="entry name" value="Cell_div_ZapA-like"/>
</dbReference>
<comment type="caution">
    <text evidence="1">The sequence shown here is derived from an EMBL/GenBank/DDBJ whole genome shotgun (WGS) entry which is preliminary data.</text>
</comment>
<evidence type="ECO:0000313" key="2">
    <source>
        <dbReference type="Proteomes" id="UP000053860"/>
    </source>
</evidence>
<protein>
    <recommendedName>
        <fullName evidence="3">Cell division protein ZapA</fullName>
    </recommendedName>
</protein>
<sequence>MGDEKFLLTLEIAGRRYPLKIRRSDEQAFRDAAARINRKINQYRVAYGGENSGMTTQDFIAMTAIQALAENFSLGDKNDTKPFEEKIESLISDLDHYLKQ</sequence>
<dbReference type="Proteomes" id="UP000053860">
    <property type="component" value="Unassembled WGS sequence"/>
</dbReference>
<accession>A0A124FX82</accession>
<dbReference type="Pfam" id="PF05164">
    <property type="entry name" value="ZapA"/>
    <property type="match status" value="1"/>
</dbReference>
<gene>
    <name evidence="1" type="ORF">XD92_0887</name>
</gene>
<evidence type="ECO:0008006" key="3">
    <source>
        <dbReference type="Google" id="ProtNLM"/>
    </source>
</evidence>
<dbReference type="SUPFAM" id="SSF102829">
    <property type="entry name" value="Cell division protein ZapA-like"/>
    <property type="match status" value="1"/>
</dbReference>
<reference evidence="2" key="1">
    <citation type="journal article" date="2015" name="MBio">
        <title>Genome-Resolved Metagenomic Analysis Reveals Roles for Candidate Phyla and Other Microbial Community Members in Biogeochemical Transformations in Oil Reservoirs.</title>
        <authorList>
            <person name="Hu P."/>
            <person name="Tom L."/>
            <person name="Singh A."/>
            <person name="Thomas B.C."/>
            <person name="Baker B.J."/>
            <person name="Piceno Y.M."/>
            <person name="Andersen G.L."/>
            <person name="Banfield J.F."/>
        </authorList>
    </citation>
    <scope>NUCLEOTIDE SEQUENCE [LARGE SCALE GENOMIC DNA]</scope>
</reference>
<evidence type="ECO:0000313" key="1">
    <source>
        <dbReference type="EMBL" id="KUK77185.1"/>
    </source>
</evidence>
<dbReference type="STRING" id="1123008.GCA_000380985_02689"/>